<keyword evidence="3" id="KW-1185">Reference proteome</keyword>
<dbReference type="GeneID" id="59283828"/>
<gene>
    <name evidence="2" type="ORF">HO173_002154</name>
</gene>
<proteinExistence type="predicted"/>
<dbReference type="RefSeq" id="XP_037168884.1">
    <property type="nucleotide sequence ID" value="XM_037304089.1"/>
</dbReference>
<organism evidence="2 3">
    <name type="scientific">Letharia columbiana</name>
    <dbReference type="NCBI Taxonomy" id="112416"/>
    <lineage>
        <taxon>Eukaryota</taxon>
        <taxon>Fungi</taxon>
        <taxon>Dikarya</taxon>
        <taxon>Ascomycota</taxon>
        <taxon>Pezizomycotina</taxon>
        <taxon>Lecanoromycetes</taxon>
        <taxon>OSLEUM clade</taxon>
        <taxon>Lecanoromycetidae</taxon>
        <taxon>Lecanorales</taxon>
        <taxon>Lecanorineae</taxon>
        <taxon>Parmeliaceae</taxon>
        <taxon>Letharia</taxon>
    </lineage>
</organism>
<dbReference type="Proteomes" id="UP000578531">
    <property type="component" value="Unassembled WGS sequence"/>
</dbReference>
<dbReference type="AlphaFoldDB" id="A0A8H6G3A8"/>
<dbReference type="SMART" id="SM00225">
    <property type="entry name" value="BTB"/>
    <property type="match status" value="1"/>
</dbReference>
<dbReference type="Gene3D" id="3.30.710.10">
    <property type="entry name" value="Potassium Channel Kv1.1, Chain A"/>
    <property type="match status" value="1"/>
</dbReference>
<evidence type="ECO:0000313" key="2">
    <source>
        <dbReference type="EMBL" id="KAF6239609.1"/>
    </source>
</evidence>
<dbReference type="OrthoDB" id="5275938at2759"/>
<dbReference type="InterPro" id="IPR000210">
    <property type="entry name" value="BTB/POZ_dom"/>
</dbReference>
<dbReference type="CDD" id="cd18186">
    <property type="entry name" value="BTB_POZ_ZBTB_KLHL-like"/>
    <property type="match status" value="1"/>
</dbReference>
<dbReference type="EMBL" id="JACCJC010000005">
    <property type="protein sequence ID" value="KAF6239609.1"/>
    <property type="molecule type" value="Genomic_DNA"/>
</dbReference>
<sequence length="360" mass="39870">MCENCDNLSSALASLSVSTHNMAKTNVIDPEGDVILICGKTEFQVSSKVLSLASPVFKALFSPSFAEGQPTSSKASRIQLHDDDAESMLFMCAVLHHKCAFSKGIGLERLERLAVVTDKYDCVCAMCYWGRCEIYNTKHTKEPSRLLWPAYAFDEAQFFNSLTKFMMLNLPNDGKAQTASRKYGIPEEIESHIPEGLIEAIFLAEQDVKREMQIQIEQIISPIAEKSTAGDLILGSDDIIFSHCDCISISSLINGLSRQGLWPLTSAVHRLSISMLCKKLEACDVGLASRITKLKKCSRCPENVAAKVAKIREAALTRFEGLCLDCIKNPGKSPEQRLQCRVPHQHFRGLPRQLPVSEGQ</sequence>
<evidence type="ECO:0000313" key="3">
    <source>
        <dbReference type="Proteomes" id="UP000578531"/>
    </source>
</evidence>
<feature type="domain" description="BTB" evidence="1">
    <location>
        <begin position="32"/>
        <end position="96"/>
    </location>
</feature>
<dbReference type="SUPFAM" id="SSF54695">
    <property type="entry name" value="POZ domain"/>
    <property type="match status" value="1"/>
</dbReference>
<comment type="caution">
    <text evidence="2">The sequence shown here is derived from an EMBL/GenBank/DDBJ whole genome shotgun (WGS) entry which is preliminary data.</text>
</comment>
<evidence type="ECO:0000259" key="1">
    <source>
        <dbReference type="PROSITE" id="PS50097"/>
    </source>
</evidence>
<dbReference type="InterPro" id="IPR011333">
    <property type="entry name" value="SKP1/BTB/POZ_sf"/>
</dbReference>
<dbReference type="PROSITE" id="PS50097">
    <property type="entry name" value="BTB"/>
    <property type="match status" value="1"/>
</dbReference>
<name>A0A8H6G3A8_9LECA</name>
<accession>A0A8H6G3A8</accession>
<reference evidence="2 3" key="1">
    <citation type="journal article" date="2020" name="Genomics">
        <title>Complete, high-quality genomes from long-read metagenomic sequencing of two wolf lichen thalli reveals enigmatic genome architecture.</title>
        <authorList>
            <person name="McKenzie S.K."/>
            <person name="Walston R.F."/>
            <person name="Allen J.L."/>
        </authorList>
    </citation>
    <scope>NUCLEOTIDE SEQUENCE [LARGE SCALE GENOMIC DNA]</scope>
    <source>
        <strain evidence="2">WasteWater2</strain>
    </source>
</reference>
<protein>
    <recommendedName>
        <fullName evidence="1">BTB domain-containing protein</fullName>
    </recommendedName>
</protein>
<dbReference type="Pfam" id="PF00651">
    <property type="entry name" value="BTB"/>
    <property type="match status" value="1"/>
</dbReference>